<reference evidence="2 3" key="1">
    <citation type="submission" date="2020-08" db="EMBL/GenBank/DDBJ databases">
        <title>A Genomic Blueprint of the Chicken Gut Microbiome.</title>
        <authorList>
            <person name="Gilroy R."/>
            <person name="Ravi A."/>
            <person name="Getino M."/>
            <person name="Pursley I."/>
            <person name="Horton D.L."/>
            <person name="Alikhan N.-F."/>
            <person name="Baker D."/>
            <person name="Gharbi K."/>
            <person name="Hall N."/>
            <person name="Watson M."/>
            <person name="Adriaenssens E.M."/>
            <person name="Foster-Nyarko E."/>
            <person name="Jarju S."/>
            <person name="Secka A."/>
            <person name="Antonio M."/>
            <person name="Oren A."/>
            <person name="Chaudhuri R."/>
            <person name="La Ragione R.M."/>
            <person name="Hildebrand F."/>
            <person name="Pallen M.J."/>
        </authorList>
    </citation>
    <scope>NUCLEOTIDE SEQUENCE [LARGE SCALE GENOMIC DNA]</scope>
    <source>
        <strain evidence="2 3">Re31</strain>
    </source>
</reference>
<dbReference type="PANTHER" id="PTHR48094:SF19">
    <property type="entry name" value="DJ-1_PFPI DOMAIN-CONTAINING PROTEIN"/>
    <property type="match status" value="1"/>
</dbReference>
<dbReference type="Pfam" id="PF01965">
    <property type="entry name" value="DJ-1_PfpI"/>
    <property type="match status" value="1"/>
</dbReference>
<feature type="domain" description="DJ-1/PfpI" evidence="1">
    <location>
        <begin position="4"/>
        <end position="176"/>
    </location>
</feature>
<sequence length="209" mass="23532">MQTKKAYLYVFNTMSDWEYGYLVAELNSGRYFKKGLTPLKVVTIGLNKEIITTMGGLRIKPDLSLDECGFDSKDLLIVPGGTTWGEEIHQPILEKIEAALKLGTIVAAICGATLALANKGFLDSRRHTSNDLEYIKMTCPNYKGEKYYEMEPVVSDTNLITASGIAPLEFAREVLKKLDVIAPETLHSWYHLNKTHQPEYFFQLMNSIS</sequence>
<evidence type="ECO:0000313" key="2">
    <source>
        <dbReference type="EMBL" id="MBD8027169.1"/>
    </source>
</evidence>
<dbReference type="Proteomes" id="UP000640930">
    <property type="component" value="Unassembled WGS sequence"/>
</dbReference>
<keyword evidence="3" id="KW-1185">Reference proteome</keyword>
<comment type="caution">
    <text evidence="2">The sequence shown here is derived from an EMBL/GenBank/DDBJ whole genome shotgun (WGS) entry which is preliminary data.</text>
</comment>
<dbReference type="PANTHER" id="PTHR48094">
    <property type="entry name" value="PROTEIN/NUCLEIC ACID DEGLYCASE DJ-1-RELATED"/>
    <property type="match status" value="1"/>
</dbReference>
<organism evidence="2 3">
    <name type="scientific">Ureibacillus galli</name>
    <dbReference type="NCBI Taxonomy" id="2762222"/>
    <lineage>
        <taxon>Bacteria</taxon>
        <taxon>Bacillati</taxon>
        <taxon>Bacillota</taxon>
        <taxon>Bacilli</taxon>
        <taxon>Bacillales</taxon>
        <taxon>Caryophanaceae</taxon>
        <taxon>Ureibacillus</taxon>
    </lineage>
</organism>
<accession>A0ABR8XDB2</accession>
<evidence type="ECO:0000313" key="3">
    <source>
        <dbReference type="Proteomes" id="UP000640930"/>
    </source>
</evidence>
<dbReference type="Gene3D" id="3.40.50.880">
    <property type="match status" value="1"/>
</dbReference>
<dbReference type="CDD" id="cd03140">
    <property type="entry name" value="GATase1_PfpI_3"/>
    <property type="match status" value="1"/>
</dbReference>
<dbReference type="EMBL" id="JACSQA010000015">
    <property type="protein sequence ID" value="MBD8027169.1"/>
    <property type="molecule type" value="Genomic_DNA"/>
</dbReference>
<evidence type="ECO:0000259" key="1">
    <source>
        <dbReference type="Pfam" id="PF01965"/>
    </source>
</evidence>
<dbReference type="SUPFAM" id="SSF52317">
    <property type="entry name" value="Class I glutamine amidotransferase-like"/>
    <property type="match status" value="1"/>
</dbReference>
<dbReference type="InterPro" id="IPR029062">
    <property type="entry name" value="Class_I_gatase-like"/>
</dbReference>
<proteinExistence type="predicted"/>
<dbReference type="InterPro" id="IPR050325">
    <property type="entry name" value="Prot/Nucl_acid_deglycase"/>
</dbReference>
<gene>
    <name evidence="2" type="ORF">H9636_10935</name>
</gene>
<dbReference type="RefSeq" id="WP_191707641.1">
    <property type="nucleotide sequence ID" value="NZ_JACSQA010000015.1"/>
</dbReference>
<dbReference type="InterPro" id="IPR002818">
    <property type="entry name" value="DJ-1/PfpI"/>
</dbReference>
<protein>
    <submittedName>
        <fullName evidence="2">Glutamine amidotransferase</fullName>
    </submittedName>
</protein>
<name>A0ABR8XDB2_9BACL</name>
<keyword evidence="2" id="KW-0315">Glutamine amidotransferase</keyword>